<feature type="compositionally biased region" description="Pro residues" evidence="1">
    <location>
        <begin position="97"/>
        <end position="107"/>
    </location>
</feature>
<protein>
    <submittedName>
        <fullName evidence="2">Uncharacterized protein</fullName>
    </submittedName>
</protein>
<evidence type="ECO:0000313" key="3">
    <source>
        <dbReference type="Proteomes" id="UP000279259"/>
    </source>
</evidence>
<dbReference type="Proteomes" id="UP000279259">
    <property type="component" value="Unassembled WGS sequence"/>
</dbReference>
<dbReference type="OrthoDB" id="2596588at2759"/>
<evidence type="ECO:0000256" key="1">
    <source>
        <dbReference type="SAM" id="MobiDB-lite"/>
    </source>
</evidence>
<sequence>MNITWGDPRAAAYAHAHAPPHGGPQTPTPPGHRKLRKKVSFAPGHTSVYAEDTVPLTPSPLSTPIQTPSSTPLKPKSSVGVGGGLRSAFRRLGVRNPSPPPLRPPSPSGSDHSDTSWHHHDRYFPEYEPLYPTTKPFTDPFQYALTHEEVRRQHHQAVLGQSVALHYPDLPSWSEYTGEKGKDKSKVGWQSGRWGTEGWTGYGWDGETLPTSEGLTFGAPMPKGVAIVPPDQAQGGGGGGGGGGGKKKKKGKGGGGGAGMLRRPAAGMEKEETREGEETKTRAKRGSARGPNIGAKHADNDSDLGECEEDMRRAV</sequence>
<dbReference type="STRING" id="1890683.A0A427YCG7"/>
<dbReference type="AlphaFoldDB" id="A0A427YCG7"/>
<accession>A0A427YCG7</accession>
<feature type="compositionally biased region" description="Gly residues" evidence="1">
    <location>
        <begin position="234"/>
        <end position="244"/>
    </location>
</feature>
<feature type="region of interest" description="Disordered" evidence="1">
    <location>
        <begin position="1"/>
        <end position="119"/>
    </location>
</feature>
<keyword evidence="3" id="KW-1185">Reference proteome</keyword>
<dbReference type="EMBL" id="RSCD01000016">
    <property type="protein sequence ID" value="RSH88861.1"/>
    <property type="molecule type" value="Genomic_DNA"/>
</dbReference>
<feature type="compositionally biased region" description="Low complexity" evidence="1">
    <location>
        <begin position="55"/>
        <end position="78"/>
    </location>
</feature>
<feature type="region of interest" description="Disordered" evidence="1">
    <location>
        <begin position="229"/>
        <end position="315"/>
    </location>
</feature>
<feature type="compositionally biased region" description="Basic and acidic residues" evidence="1">
    <location>
        <begin position="268"/>
        <end position="281"/>
    </location>
</feature>
<comment type="caution">
    <text evidence="2">The sequence shown here is derived from an EMBL/GenBank/DDBJ whole genome shotgun (WGS) entry which is preliminary data.</text>
</comment>
<reference evidence="2 3" key="1">
    <citation type="submission" date="2018-11" db="EMBL/GenBank/DDBJ databases">
        <title>Genome sequence of Saitozyma podzolica DSM 27192.</title>
        <authorList>
            <person name="Aliyu H."/>
            <person name="Gorte O."/>
            <person name="Ochsenreither K."/>
        </authorList>
    </citation>
    <scope>NUCLEOTIDE SEQUENCE [LARGE SCALE GENOMIC DNA]</scope>
    <source>
        <strain evidence="2 3">DSM 27192</strain>
    </source>
</reference>
<organism evidence="2 3">
    <name type="scientific">Saitozyma podzolica</name>
    <dbReference type="NCBI Taxonomy" id="1890683"/>
    <lineage>
        <taxon>Eukaryota</taxon>
        <taxon>Fungi</taxon>
        <taxon>Dikarya</taxon>
        <taxon>Basidiomycota</taxon>
        <taxon>Agaricomycotina</taxon>
        <taxon>Tremellomycetes</taxon>
        <taxon>Tremellales</taxon>
        <taxon>Trimorphomycetaceae</taxon>
        <taxon>Saitozyma</taxon>
    </lineage>
</organism>
<name>A0A427YCG7_9TREE</name>
<proteinExistence type="predicted"/>
<gene>
    <name evidence="2" type="ORF">EHS25_003089</name>
</gene>
<feature type="compositionally biased region" description="Low complexity" evidence="1">
    <location>
        <begin position="10"/>
        <end position="25"/>
    </location>
</feature>
<evidence type="ECO:0000313" key="2">
    <source>
        <dbReference type="EMBL" id="RSH88861.1"/>
    </source>
</evidence>